<dbReference type="EMBL" id="JAZGQO010000021">
    <property type="protein sequence ID" value="KAK6165226.1"/>
    <property type="molecule type" value="Genomic_DNA"/>
</dbReference>
<evidence type="ECO:0000256" key="1">
    <source>
        <dbReference type="SAM" id="MobiDB-lite"/>
    </source>
</evidence>
<comment type="caution">
    <text evidence="2">The sequence shown here is derived from an EMBL/GenBank/DDBJ whole genome shotgun (WGS) entry which is preliminary data.</text>
</comment>
<feature type="compositionally biased region" description="Pro residues" evidence="1">
    <location>
        <begin position="1"/>
        <end position="17"/>
    </location>
</feature>
<dbReference type="Proteomes" id="UP001347796">
    <property type="component" value="Unassembled WGS sequence"/>
</dbReference>
<feature type="compositionally biased region" description="Basic and acidic residues" evidence="1">
    <location>
        <begin position="74"/>
        <end position="97"/>
    </location>
</feature>
<evidence type="ECO:0000313" key="2">
    <source>
        <dbReference type="EMBL" id="KAK6165226.1"/>
    </source>
</evidence>
<sequence>MCCGDRPPPGPPHPATPPEHQTTCPTGTHDDDPPAQASSPIDSDDSLGKLVMDFSDEGHDPTDVGQSIPVSLPHADKPVSSEIESKQESDDPVETGRKQKHAAASKIKRQLTFDEEVAEEPVLLKHPVETARKQKRAAASKIKRQLAFSSSDEEVAEEPNLLKHPRRSFTEEDAMTLFRIATPILNGTIKKLKEDDDTPEARGLLKKI</sequence>
<proteinExistence type="predicted"/>
<evidence type="ECO:0000313" key="3">
    <source>
        <dbReference type="Proteomes" id="UP001347796"/>
    </source>
</evidence>
<feature type="region of interest" description="Disordered" evidence="1">
    <location>
        <begin position="148"/>
        <end position="167"/>
    </location>
</feature>
<gene>
    <name evidence="2" type="ORF">SNE40_022189</name>
</gene>
<protein>
    <submittedName>
        <fullName evidence="2">Uncharacterized protein</fullName>
    </submittedName>
</protein>
<organism evidence="2 3">
    <name type="scientific">Patella caerulea</name>
    <name type="common">Rayed Mediterranean limpet</name>
    <dbReference type="NCBI Taxonomy" id="87958"/>
    <lineage>
        <taxon>Eukaryota</taxon>
        <taxon>Metazoa</taxon>
        <taxon>Spiralia</taxon>
        <taxon>Lophotrochozoa</taxon>
        <taxon>Mollusca</taxon>
        <taxon>Gastropoda</taxon>
        <taxon>Patellogastropoda</taxon>
        <taxon>Patelloidea</taxon>
        <taxon>Patellidae</taxon>
        <taxon>Patella</taxon>
    </lineage>
</organism>
<name>A0AAN8FZV3_PATCE</name>
<reference evidence="2 3" key="1">
    <citation type="submission" date="2024-01" db="EMBL/GenBank/DDBJ databases">
        <title>The genome of the rayed Mediterranean limpet Patella caerulea (Linnaeus, 1758).</title>
        <authorList>
            <person name="Anh-Thu Weber A."/>
            <person name="Halstead-Nussloch G."/>
        </authorList>
    </citation>
    <scope>NUCLEOTIDE SEQUENCE [LARGE SCALE GENOMIC DNA]</scope>
    <source>
        <strain evidence="2">AATW-2023a</strain>
        <tissue evidence="2">Whole specimen</tissue>
    </source>
</reference>
<feature type="compositionally biased region" description="Basic residues" evidence="1">
    <location>
        <begin position="98"/>
        <end position="108"/>
    </location>
</feature>
<feature type="region of interest" description="Disordered" evidence="1">
    <location>
        <begin position="1"/>
        <end position="108"/>
    </location>
</feature>
<dbReference type="AlphaFoldDB" id="A0AAN8FZV3"/>
<accession>A0AAN8FZV3</accession>
<keyword evidence="3" id="KW-1185">Reference proteome</keyword>